<dbReference type="PROSITE" id="PS50035">
    <property type="entry name" value="PLD"/>
    <property type="match status" value="1"/>
</dbReference>
<evidence type="ECO:0000259" key="1">
    <source>
        <dbReference type="PROSITE" id="PS50035"/>
    </source>
</evidence>
<dbReference type="CDD" id="cd00138">
    <property type="entry name" value="PLDc_SF"/>
    <property type="match status" value="1"/>
</dbReference>
<evidence type="ECO:0000313" key="2">
    <source>
        <dbReference type="EMBL" id="AHW61453.1"/>
    </source>
</evidence>
<dbReference type="InterPro" id="IPR001736">
    <property type="entry name" value="PLipase_D/transphosphatidylase"/>
</dbReference>
<sequence length="325" mass="38214">MIGNNRYSIWGIKDSGEDITNEILSILNNANSFIIVGGYNFTFKTAGYSFFRILQNKVRQGIPVLMIIPSNLTGYNNSQPAIINFCITNGIGLILNGNNHSKWLMTENDLYYGSSNFTETSWRQRIEVVTIHRHNNLYGSWKRRTLLDFRLFIQREISKINRRPTMNAIPGLIANTIAVWNRILPLVLRLNPSIEKVIYTLRNYGEVETLLNENIEEWFQLYDIKLFKQVYEYNANILKKYNDLCDFAYSNIYNETTENREFRNEDIINEYNFLHSEFVKTIERATTELRDNETLFSEISFQTLEENLNVLKRIEINISNTDNYE</sequence>
<dbReference type="GO" id="GO:0006793">
    <property type="term" value="P:phosphorus metabolic process"/>
    <property type="evidence" value="ECO:0007669"/>
    <property type="project" value="UniProtKB-ARBA"/>
</dbReference>
<protein>
    <recommendedName>
        <fullName evidence="1">PLD phosphodiesterase domain-containing protein</fullName>
    </recommendedName>
</protein>
<gene>
    <name evidence="2" type="ORF">FH5T_01340</name>
    <name evidence="3" type="ORF">SAMN05444285_10689</name>
</gene>
<name>X5DEX4_9BACT</name>
<dbReference type="Pfam" id="PF13091">
    <property type="entry name" value="PLDc_2"/>
    <property type="match status" value="1"/>
</dbReference>
<dbReference type="Gene3D" id="3.30.870.10">
    <property type="entry name" value="Endonuclease Chain A"/>
    <property type="match status" value="1"/>
</dbReference>
<reference evidence="3 5" key="2">
    <citation type="submission" date="2016-10" db="EMBL/GenBank/DDBJ databases">
        <authorList>
            <person name="de Groot N.N."/>
        </authorList>
    </citation>
    <scope>NUCLEOTIDE SEQUENCE [LARGE SCALE GENOMIC DNA]</scope>
    <source>
        <strain evidence="3 5">DSM 25947</strain>
    </source>
</reference>
<proteinExistence type="predicted"/>
<dbReference type="Proteomes" id="UP000023772">
    <property type="component" value="Chromosome"/>
</dbReference>
<dbReference type="EMBL" id="FOHT01000006">
    <property type="protein sequence ID" value="SET12341.1"/>
    <property type="molecule type" value="Genomic_DNA"/>
</dbReference>
<evidence type="ECO:0000313" key="4">
    <source>
        <dbReference type="Proteomes" id="UP000023772"/>
    </source>
</evidence>
<dbReference type="KEGG" id="dori:FH5T_01340"/>
<feature type="domain" description="PLD phosphodiesterase" evidence="1">
    <location>
        <begin position="95"/>
        <end position="121"/>
    </location>
</feature>
<dbReference type="AlphaFoldDB" id="X5DEX4"/>
<dbReference type="STRING" id="1168034.FH5T_01340"/>
<dbReference type="SUPFAM" id="SSF56024">
    <property type="entry name" value="Phospholipase D/nuclease"/>
    <property type="match status" value="1"/>
</dbReference>
<organism evidence="3 5">
    <name type="scientific">Draconibacterium orientale</name>
    <dbReference type="NCBI Taxonomy" id="1168034"/>
    <lineage>
        <taxon>Bacteria</taxon>
        <taxon>Pseudomonadati</taxon>
        <taxon>Bacteroidota</taxon>
        <taxon>Bacteroidia</taxon>
        <taxon>Marinilabiliales</taxon>
        <taxon>Prolixibacteraceae</taxon>
        <taxon>Draconibacterium</taxon>
    </lineage>
</organism>
<dbReference type="InterPro" id="IPR025202">
    <property type="entry name" value="PLD-like_dom"/>
</dbReference>
<accession>X5DEX4</accession>
<evidence type="ECO:0000313" key="5">
    <source>
        <dbReference type="Proteomes" id="UP000181981"/>
    </source>
</evidence>
<dbReference type="EMBL" id="CP007451">
    <property type="protein sequence ID" value="AHW61453.1"/>
    <property type="molecule type" value="Genomic_DNA"/>
</dbReference>
<dbReference type="HOGENOM" id="CLU_854521_0_0_10"/>
<dbReference type="RefSeq" id="WP_038554573.1">
    <property type="nucleotide sequence ID" value="NZ_FOHT01000006.1"/>
</dbReference>
<evidence type="ECO:0000313" key="3">
    <source>
        <dbReference type="EMBL" id="SET12341.1"/>
    </source>
</evidence>
<dbReference type="Proteomes" id="UP000181981">
    <property type="component" value="Unassembled WGS sequence"/>
</dbReference>
<reference evidence="2 4" key="1">
    <citation type="submission" date="2014-03" db="EMBL/GenBank/DDBJ databases">
        <title>Complete genome sequence of a deeply braunched marine Bacteroidia bacterium Draconibacterium orientale type strain FH5T.</title>
        <authorList>
            <person name="Li X."/>
            <person name="Wang X."/>
            <person name="Xie Z."/>
            <person name="Du Z."/>
            <person name="Chen G."/>
        </authorList>
    </citation>
    <scope>NUCLEOTIDE SEQUENCE [LARGE SCALE GENOMIC DNA]</scope>
    <source>
        <strain evidence="2 4">FH5</strain>
    </source>
</reference>
<dbReference type="GO" id="GO:0003824">
    <property type="term" value="F:catalytic activity"/>
    <property type="evidence" value="ECO:0007669"/>
    <property type="project" value="InterPro"/>
</dbReference>
<keyword evidence="4" id="KW-1185">Reference proteome</keyword>